<dbReference type="InParanoid" id="A0A2P5DQS1"/>
<sequence length="92" mass="10588">SQAPRYYGCSAAALKLLEYFPEHTALQHRGTMQAVPPDFYVVPRHCFYGTGALSPGEFRQNVQCRGAVQLLPRHWHVFWHFLARFNLAAKEK</sequence>
<dbReference type="AlphaFoldDB" id="A0A2P5DQS1"/>
<keyword evidence="2" id="KW-1185">Reference proteome</keyword>
<dbReference type="Proteomes" id="UP000237000">
    <property type="component" value="Unassembled WGS sequence"/>
</dbReference>
<protein>
    <submittedName>
        <fullName evidence="1">Uncharacterized protein</fullName>
    </submittedName>
</protein>
<accession>A0A2P5DQS1</accession>
<evidence type="ECO:0000313" key="1">
    <source>
        <dbReference type="EMBL" id="PON75643.1"/>
    </source>
</evidence>
<comment type="caution">
    <text evidence="1">The sequence shown here is derived from an EMBL/GenBank/DDBJ whole genome shotgun (WGS) entry which is preliminary data.</text>
</comment>
<proteinExistence type="predicted"/>
<organism evidence="1 2">
    <name type="scientific">Trema orientale</name>
    <name type="common">Charcoal tree</name>
    <name type="synonym">Celtis orientalis</name>
    <dbReference type="NCBI Taxonomy" id="63057"/>
    <lineage>
        <taxon>Eukaryota</taxon>
        <taxon>Viridiplantae</taxon>
        <taxon>Streptophyta</taxon>
        <taxon>Embryophyta</taxon>
        <taxon>Tracheophyta</taxon>
        <taxon>Spermatophyta</taxon>
        <taxon>Magnoliopsida</taxon>
        <taxon>eudicotyledons</taxon>
        <taxon>Gunneridae</taxon>
        <taxon>Pentapetalae</taxon>
        <taxon>rosids</taxon>
        <taxon>fabids</taxon>
        <taxon>Rosales</taxon>
        <taxon>Cannabaceae</taxon>
        <taxon>Trema</taxon>
    </lineage>
</organism>
<gene>
    <name evidence="1" type="ORF">TorRG33x02_244920</name>
</gene>
<name>A0A2P5DQS1_TREOI</name>
<reference evidence="2" key="1">
    <citation type="submission" date="2016-06" db="EMBL/GenBank/DDBJ databases">
        <title>Parallel loss of symbiosis genes in relatives of nitrogen-fixing non-legume Parasponia.</title>
        <authorList>
            <person name="Van Velzen R."/>
            <person name="Holmer R."/>
            <person name="Bu F."/>
            <person name="Rutten L."/>
            <person name="Van Zeijl A."/>
            <person name="Liu W."/>
            <person name="Santuari L."/>
            <person name="Cao Q."/>
            <person name="Sharma T."/>
            <person name="Shen D."/>
            <person name="Roswanjaya Y."/>
            <person name="Wardhani T."/>
            <person name="Kalhor M.S."/>
            <person name="Jansen J."/>
            <person name="Van den Hoogen J."/>
            <person name="Gungor B."/>
            <person name="Hartog M."/>
            <person name="Hontelez J."/>
            <person name="Verver J."/>
            <person name="Yang W.-C."/>
            <person name="Schijlen E."/>
            <person name="Repin R."/>
            <person name="Schilthuizen M."/>
            <person name="Schranz E."/>
            <person name="Heidstra R."/>
            <person name="Miyata K."/>
            <person name="Fedorova E."/>
            <person name="Kohlen W."/>
            <person name="Bisseling T."/>
            <person name="Smit S."/>
            <person name="Geurts R."/>
        </authorList>
    </citation>
    <scope>NUCLEOTIDE SEQUENCE [LARGE SCALE GENOMIC DNA]</scope>
    <source>
        <strain evidence="2">cv. RG33-2</strain>
    </source>
</reference>
<dbReference type="EMBL" id="JXTC01000255">
    <property type="protein sequence ID" value="PON75643.1"/>
    <property type="molecule type" value="Genomic_DNA"/>
</dbReference>
<feature type="non-terminal residue" evidence="1">
    <location>
        <position position="1"/>
    </location>
</feature>
<evidence type="ECO:0000313" key="2">
    <source>
        <dbReference type="Proteomes" id="UP000237000"/>
    </source>
</evidence>